<feature type="compositionally biased region" description="Low complexity" evidence="1">
    <location>
        <begin position="964"/>
        <end position="973"/>
    </location>
</feature>
<feature type="region of interest" description="Disordered" evidence="1">
    <location>
        <begin position="780"/>
        <end position="800"/>
    </location>
</feature>
<sequence>MAVEDLRRWTSSEALGDITVLPDNTSKIAVVEPAEGEAKDEVDHLLPSPEEQMMAVAMKFPPSIVAVDISGKAFDRMSVMRRSLMVGGSTMDDVATRRRVRRRHRGKRRNTIAGTSQKEIEQAIAGETATETEGCEFEPLPPLRSKSTDLFKMTKTTLSPTDNLKNHFNTLKNWSKTKLKFMNKNTSMESCKPSFQGTDVVDDIGIYETVTSNSKQRREKDRKQSSSSSAISIPASTSSIATSLVVKLRENSLQRRHRRKGSNKGQDEPAHSSSGNWSASSESGRTSIASETTAAPKSSTTTSSNSLNHNGHHPGHHHPPPSVQSRRRYLNTSTSSSVSEGTLTPDINEMQFHDLLDGETSSVYSCDTEGYYTSFHMDSGLKTLKEEEAGLSFSTLQLQEDTTPSTTTFNNTSSSGASTVKTNQLTAESEYELFGRGSTSTTTSSAGTVCTTLLAGNGYGSTRSLSQFAPAVPERKSSLERKTEKKCITQRLEQNEIQLVSDNLNENNDLEKTSVIALIHDSPSPDSGHNTSSSPAESTSQNSHSPNEHLEFSESDLESCDRTERIRTKTEMTTCRIPSMCLITPPQSDDEVNLRFSNQVPCGLKYVPYEALAQPDVLRSNQKSLNGRISTQTSNGKPLHIKIPNVLDLKKDVQDIYAYPDKSKKKKSDTIKTVSKNGILETNIDSMADEAKDSLHLVVNGETGYATIMSGMRKNERSPSSNNSLLNAKGKEEMPRGNQPVVKPSLLPSNFLERFREVVNKQKRPDKKLEDGDYVMIVDSQSKSPKTDAKHSTKEENKSEYVSLNEIPAVNSDGYNPMTTSNDSLERKKRMGARVTLDSEGKVVYSSDSLKRKKQHTTFVPGKFVRDSPTPSPLATKRMPKVIRPVNCTGLIRTNSEDRRPEDSTMSPQTGKVIIRAGSRSCESPSQDFVRMPPSRVVVPNNIKRKNDKGVRVSLENGEVKNRSASPASSKSGSLERRQQSDRSLSAPSAASSLTDTKKSQMDLNPEEGKILNETDLDDLGENLGCDFFSHLDSIKLNVSLTGCSLSSTESNPMPDIFKIEPEPSVPKKQIKRSDSYRMANHSLSPATDSFTLGKLTTVAESTETESTKSKLKIPIDDPNYDVLVTRPDRNRKQNLRINPNVFNGYRSSPYRVTKPVDTEIAKVLSKTIPNDTEIW</sequence>
<evidence type="ECO:0000313" key="2">
    <source>
        <dbReference type="EMBL" id="KAK6633456.1"/>
    </source>
</evidence>
<organism evidence="2 3">
    <name type="scientific">Polyplax serrata</name>
    <name type="common">Common mouse louse</name>
    <dbReference type="NCBI Taxonomy" id="468196"/>
    <lineage>
        <taxon>Eukaryota</taxon>
        <taxon>Metazoa</taxon>
        <taxon>Ecdysozoa</taxon>
        <taxon>Arthropoda</taxon>
        <taxon>Hexapoda</taxon>
        <taxon>Insecta</taxon>
        <taxon>Pterygota</taxon>
        <taxon>Neoptera</taxon>
        <taxon>Paraneoptera</taxon>
        <taxon>Psocodea</taxon>
        <taxon>Troctomorpha</taxon>
        <taxon>Phthiraptera</taxon>
        <taxon>Anoplura</taxon>
        <taxon>Polyplacidae</taxon>
        <taxon>Polyplax</taxon>
    </lineage>
</organism>
<feature type="compositionally biased region" description="Polar residues" evidence="1">
    <location>
        <begin position="524"/>
        <end position="545"/>
    </location>
</feature>
<feature type="compositionally biased region" description="Low complexity" evidence="1">
    <location>
        <begin position="402"/>
        <end position="419"/>
    </location>
</feature>
<feature type="compositionally biased region" description="Polar residues" evidence="1">
    <location>
        <begin position="330"/>
        <end position="342"/>
    </location>
</feature>
<feature type="compositionally biased region" description="Basic and acidic residues" evidence="1">
    <location>
        <begin position="785"/>
        <end position="799"/>
    </location>
</feature>
<keyword evidence="3" id="KW-1185">Reference proteome</keyword>
<feature type="region of interest" description="Disordered" evidence="1">
    <location>
        <begin position="402"/>
        <end position="422"/>
    </location>
</feature>
<feature type="compositionally biased region" description="Low complexity" evidence="1">
    <location>
        <begin position="298"/>
        <end position="309"/>
    </location>
</feature>
<dbReference type="Proteomes" id="UP001359485">
    <property type="component" value="Unassembled WGS sequence"/>
</dbReference>
<evidence type="ECO:0000313" key="3">
    <source>
        <dbReference type="Proteomes" id="UP001359485"/>
    </source>
</evidence>
<feature type="compositionally biased region" description="Low complexity" evidence="1">
    <location>
        <begin position="984"/>
        <end position="994"/>
    </location>
</feature>
<accession>A0ABR1B1R6</accession>
<feature type="compositionally biased region" description="Basic and acidic residues" evidence="1">
    <location>
        <begin position="996"/>
        <end position="1005"/>
    </location>
</feature>
<feature type="compositionally biased region" description="Polar residues" evidence="1">
    <location>
        <begin position="284"/>
        <end position="297"/>
    </location>
</feature>
<evidence type="ECO:0000256" key="1">
    <source>
        <dbReference type="SAM" id="MobiDB-lite"/>
    </source>
</evidence>
<feature type="region of interest" description="Disordered" evidence="1">
    <location>
        <begin position="713"/>
        <end position="745"/>
    </location>
</feature>
<name>A0ABR1B1R6_POLSC</name>
<evidence type="ECO:0008006" key="4">
    <source>
        <dbReference type="Google" id="ProtNLM"/>
    </source>
</evidence>
<feature type="compositionally biased region" description="Low complexity" evidence="1">
    <location>
        <begin position="272"/>
        <end position="283"/>
    </location>
</feature>
<comment type="caution">
    <text evidence="2">The sequence shown here is derived from an EMBL/GenBank/DDBJ whole genome shotgun (WGS) entry which is preliminary data.</text>
</comment>
<feature type="region of interest" description="Disordered" evidence="1">
    <location>
        <begin position="892"/>
        <end position="1005"/>
    </location>
</feature>
<feature type="region of interest" description="Disordered" evidence="1">
    <location>
        <begin position="250"/>
        <end position="346"/>
    </location>
</feature>
<protein>
    <recommendedName>
        <fullName evidence="4">WASP family protein member</fullName>
    </recommendedName>
</protein>
<reference evidence="2 3" key="1">
    <citation type="submission" date="2023-09" db="EMBL/GenBank/DDBJ databases">
        <title>Genomes of two closely related lineages of the louse Polyplax serrata with different host specificities.</title>
        <authorList>
            <person name="Martinu J."/>
            <person name="Tarabai H."/>
            <person name="Stefka J."/>
            <person name="Hypsa V."/>
        </authorList>
    </citation>
    <scope>NUCLEOTIDE SEQUENCE [LARGE SCALE GENOMIC DNA]</scope>
    <source>
        <strain evidence="2">98ZLc_SE</strain>
    </source>
</reference>
<gene>
    <name evidence="2" type="ORF">RUM44_004063</name>
</gene>
<feature type="region of interest" description="Disordered" evidence="1">
    <location>
        <begin position="211"/>
        <end position="236"/>
    </location>
</feature>
<feature type="region of interest" description="Disordered" evidence="1">
    <location>
        <begin position="520"/>
        <end position="561"/>
    </location>
</feature>
<dbReference type="EMBL" id="JAWJWF010000004">
    <property type="protein sequence ID" value="KAK6633456.1"/>
    <property type="molecule type" value="Genomic_DNA"/>
</dbReference>
<proteinExistence type="predicted"/>
<feature type="compositionally biased region" description="Basic residues" evidence="1">
    <location>
        <begin position="310"/>
        <end position="329"/>
    </location>
</feature>
<feature type="compositionally biased region" description="Low complexity" evidence="1">
    <location>
        <begin position="225"/>
        <end position="236"/>
    </location>
</feature>